<feature type="region of interest" description="Disordered" evidence="2">
    <location>
        <begin position="29"/>
        <end position="98"/>
    </location>
</feature>
<feature type="compositionally biased region" description="Polar residues" evidence="2">
    <location>
        <begin position="33"/>
        <end position="44"/>
    </location>
</feature>
<dbReference type="Gene3D" id="4.10.365.10">
    <property type="entry name" value="p27"/>
    <property type="match status" value="1"/>
</dbReference>
<dbReference type="GO" id="GO:0005634">
    <property type="term" value="C:nucleus"/>
    <property type="evidence" value="ECO:0007669"/>
    <property type="project" value="InterPro"/>
</dbReference>
<proteinExistence type="predicted"/>
<dbReference type="GO" id="GO:0051726">
    <property type="term" value="P:regulation of cell cycle"/>
    <property type="evidence" value="ECO:0007669"/>
    <property type="project" value="InterPro"/>
</dbReference>
<keyword evidence="5" id="KW-1185">Reference proteome</keyword>
<comment type="caution">
    <text evidence="4">The sequence shown here is derived from an EMBL/GenBank/DDBJ whole genome shotgun (WGS) entry which is preliminary data.</text>
</comment>
<dbReference type="EMBL" id="AGSI01000024">
    <property type="protein sequence ID" value="EIE18389.1"/>
    <property type="molecule type" value="Genomic_DNA"/>
</dbReference>
<evidence type="ECO:0000259" key="3">
    <source>
        <dbReference type="Pfam" id="PF02234"/>
    </source>
</evidence>
<organism evidence="4 5">
    <name type="scientific">Coccomyxa subellipsoidea (strain C-169)</name>
    <name type="common">Green microalga</name>
    <dbReference type="NCBI Taxonomy" id="574566"/>
    <lineage>
        <taxon>Eukaryota</taxon>
        <taxon>Viridiplantae</taxon>
        <taxon>Chlorophyta</taxon>
        <taxon>core chlorophytes</taxon>
        <taxon>Trebouxiophyceae</taxon>
        <taxon>Trebouxiophyceae incertae sedis</taxon>
        <taxon>Coccomyxaceae</taxon>
        <taxon>Coccomyxa</taxon>
        <taxon>Coccomyxa subellipsoidea</taxon>
    </lineage>
</organism>
<evidence type="ECO:0000313" key="4">
    <source>
        <dbReference type="EMBL" id="EIE18389.1"/>
    </source>
</evidence>
<dbReference type="AlphaFoldDB" id="I0YJ20"/>
<dbReference type="InterPro" id="IPR003175">
    <property type="entry name" value="CDI_dom"/>
</dbReference>
<dbReference type="InterPro" id="IPR044898">
    <property type="entry name" value="CDI_dom_sf"/>
</dbReference>
<dbReference type="Proteomes" id="UP000007264">
    <property type="component" value="Unassembled WGS sequence"/>
</dbReference>
<dbReference type="RefSeq" id="XP_005642933.1">
    <property type="nucleotide sequence ID" value="XM_005642876.1"/>
</dbReference>
<sequence>MLHQESSRIILCQKQQEAASLSDALITPDKKLQQQNGSAGSSSRRLFGVGEPTQKDVSSGGGESEEVQSRKRPCHDQCSYDAPIMDQQGTLGGEQTKRQATRRLFGSSPSPEQMDQFFKNAEQQARTAFERCWSIDASKMQPVKDGRWRWTVVARHMTGVTVRPEAI</sequence>
<dbReference type="GO" id="GO:0004861">
    <property type="term" value="F:cyclin-dependent protein serine/threonine kinase inhibitor activity"/>
    <property type="evidence" value="ECO:0007669"/>
    <property type="project" value="InterPro"/>
</dbReference>
<feature type="domain" description="Cyclin-dependent kinase inhibitor" evidence="3">
    <location>
        <begin position="104"/>
        <end position="152"/>
    </location>
</feature>
<evidence type="ECO:0000256" key="2">
    <source>
        <dbReference type="SAM" id="MobiDB-lite"/>
    </source>
</evidence>
<accession>I0YJ20</accession>
<evidence type="ECO:0000313" key="5">
    <source>
        <dbReference type="Proteomes" id="UP000007264"/>
    </source>
</evidence>
<dbReference type="GeneID" id="17036300"/>
<evidence type="ECO:0000256" key="1">
    <source>
        <dbReference type="ARBA" id="ARBA00023013"/>
    </source>
</evidence>
<protein>
    <recommendedName>
        <fullName evidence="3">Cyclin-dependent kinase inhibitor domain-containing protein</fullName>
    </recommendedName>
</protein>
<gene>
    <name evidence="4" type="ORF">COCSUDRAFT_60353</name>
</gene>
<keyword evidence="1" id="KW-0649">Protein kinase inhibitor</keyword>
<dbReference type="KEGG" id="csl:COCSUDRAFT_60353"/>
<name>I0YJ20_COCSC</name>
<dbReference type="Pfam" id="PF02234">
    <property type="entry name" value="CDI"/>
    <property type="match status" value="1"/>
</dbReference>
<reference evidence="4 5" key="1">
    <citation type="journal article" date="2012" name="Genome Biol.">
        <title>The genome of the polar eukaryotic microalga coccomyxa subellipsoidea reveals traits of cold adaptation.</title>
        <authorList>
            <person name="Blanc G."/>
            <person name="Agarkova I."/>
            <person name="Grimwood J."/>
            <person name="Kuo A."/>
            <person name="Brueggeman A."/>
            <person name="Dunigan D."/>
            <person name="Gurnon J."/>
            <person name="Ladunga I."/>
            <person name="Lindquist E."/>
            <person name="Lucas S."/>
            <person name="Pangilinan J."/>
            <person name="Proschold T."/>
            <person name="Salamov A."/>
            <person name="Schmutz J."/>
            <person name="Weeks D."/>
            <person name="Yamada T."/>
            <person name="Claverie J.M."/>
            <person name="Grigoriev I."/>
            <person name="Van Etten J."/>
            <person name="Lomsadze A."/>
            <person name="Borodovsky M."/>
        </authorList>
    </citation>
    <scope>NUCLEOTIDE SEQUENCE [LARGE SCALE GENOMIC DNA]</scope>
    <source>
        <strain evidence="4 5">C-169</strain>
    </source>
</reference>